<dbReference type="SUPFAM" id="SSF52540">
    <property type="entry name" value="P-loop containing nucleoside triphosphate hydrolases"/>
    <property type="match status" value="1"/>
</dbReference>
<reference evidence="2 3" key="1">
    <citation type="submission" date="2021-05" db="EMBL/GenBank/DDBJ databases">
        <title>Complete genome of Nocardioides aquaticus KCTC 9944T isolated from meromictic and hypersaline Ekho Lake, Antarctica.</title>
        <authorList>
            <person name="Hwang K."/>
            <person name="Kim K.M."/>
            <person name="Choe H."/>
        </authorList>
    </citation>
    <scope>NUCLEOTIDE SEQUENCE [LARGE SCALE GENOMIC DNA]</scope>
    <source>
        <strain evidence="2 3">KCTC 9944</strain>
    </source>
</reference>
<keyword evidence="3" id="KW-1185">Reference proteome</keyword>
<accession>A0ABX8EP16</accession>
<feature type="region of interest" description="Disordered" evidence="1">
    <location>
        <begin position="354"/>
        <end position="379"/>
    </location>
</feature>
<organism evidence="2 3">
    <name type="scientific">Nocardioides aquaticus</name>
    <dbReference type="NCBI Taxonomy" id="160826"/>
    <lineage>
        <taxon>Bacteria</taxon>
        <taxon>Bacillati</taxon>
        <taxon>Actinomycetota</taxon>
        <taxon>Actinomycetes</taxon>
        <taxon>Propionibacteriales</taxon>
        <taxon>Nocardioidaceae</taxon>
        <taxon>Nocardioides</taxon>
    </lineage>
</organism>
<evidence type="ECO:0000313" key="3">
    <source>
        <dbReference type="Proteomes" id="UP000679307"/>
    </source>
</evidence>
<proteinExistence type="predicted"/>
<feature type="compositionally biased region" description="Basic and acidic residues" evidence="1">
    <location>
        <begin position="354"/>
        <end position="366"/>
    </location>
</feature>
<protein>
    <recommendedName>
        <fullName evidence="4">Sulfotransferase family protein</fullName>
    </recommendedName>
</protein>
<evidence type="ECO:0008006" key="4">
    <source>
        <dbReference type="Google" id="ProtNLM"/>
    </source>
</evidence>
<dbReference type="Gene3D" id="3.40.50.300">
    <property type="entry name" value="P-loop containing nucleotide triphosphate hydrolases"/>
    <property type="match status" value="1"/>
</dbReference>
<gene>
    <name evidence="2" type="ORF">ENKNEFLB_03274</name>
</gene>
<dbReference type="EMBL" id="CP075371">
    <property type="protein sequence ID" value="QVT80873.1"/>
    <property type="molecule type" value="Genomic_DNA"/>
</dbReference>
<dbReference type="RefSeq" id="WP_214056344.1">
    <property type="nucleotide sequence ID" value="NZ_BAAAHS010000108.1"/>
</dbReference>
<name>A0ABX8EP16_9ACTN</name>
<evidence type="ECO:0000256" key="1">
    <source>
        <dbReference type="SAM" id="MobiDB-lite"/>
    </source>
</evidence>
<dbReference type="InterPro" id="IPR027417">
    <property type="entry name" value="P-loop_NTPase"/>
</dbReference>
<evidence type="ECO:0000313" key="2">
    <source>
        <dbReference type="EMBL" id="QVT80873.1"/>
    </source>
</evidence>
<sequence>MTRRAFLHVGCPKTGTTYLQSVLWASRPALRGQGLHLPMALSDHFRLSLVLRDAIDPATDDVDPQEVLDSFAREVEDTDLDVLITHELLSSATPDGVARLRDLLVDLEVHVVLTTRDWQRQLPAEWQQGVKTRWVGDYDDFLDTVRTHPEDPRWARQDVVRVAALWGAGLPPEQVHVVTVPPPGSPPDLLRDRFCSVLGIDPDTLEEVDGRRNPSLTLEATEVLRRVNAALGDRLPRPRSGYNRVARFWFAEKVLTSTAGTPLTLPPEHRAWCTAGSEAQVAALDEAGYDVVGDLADLVGRPDDAGGPAPAAPDDAALLDVAAAGIAAALDQRLQDLQTIERLRGELRRARQDLRASRRAAEKAQEQEGVAGPPAGRWAGLAARLGTRLAGRRRPTPGDRAV</sequence>
<dbReference type="Proteomes" id="UP000679307">
    <property type="component" value="Chromosome"/>
</dbReference>